<gene>
    <name evidence="1" type="ORF">SAMN05661012_00331</name>
    <name evidence="2" type="ORF">SR876_32410</name>
</gene>
<evidence type="ECO:0000313" key="1">
    <source>
        <dbReference type="EMBL" id="SFW16126.1"/>
    </source>
</evidence>
<evidence type="ECO:0000313" key="4">
    <source>
        <dbReference type="Proteomes" id="UP001326715"/>
    </source>
</evidence>
<proteinExistence type="predicted"/>
<dbReference type="Proteomes" id="UP000183788">
    <property type="component" value="Unassembled WGS sequence"/>
</dbReference>
<evidence type="ECO:0000313" key="3">
    <source>
        <dbReference type="Proteomes" id="UP000183788"/>
    </source>
</evidence>
<organism evidence="1 3">
    <name type="scientific">Chitinophaga sancti</name>
    <dbReference type="NCBI Taxonomy" id="1004"/>
    <lineage>
        <taxon>Bacteria</taxon>
        <taxon>Pseudomonadati</taxon>
        <taxon>Bacteroidota</taxon>
        <taxon>Chitinophagia</taxon>
        <taxon>Chitinophagales</taxon>
        <taxon>Chitinophagaceae</taxon>
        <taxon>Chitinophaga</taxon>
    </lineage>
</organism>
<dbReference type="EMBL" id="CP140154">
    <property type="protein sequence ID" value="WQG89638.1"/>
    <property type="molecule type" value="Genomic_DNA"/>
</dbReference>
<reference evidence="2 4" key="2">
    <citation type="submission" date="2023-11" db="EMBL/GenBank/DDBJ databases">
        <title>MicrobeMod: A computational toolkit for identifying prokaryotic methylation and restriction-modification with nanopore sequencing.</title>
        <authorList>
            <person name="Crits-Christoph A."/>
            <person name="Kang S.C."/>
            <person name="Lee H."/>
            <person name="Ostrov N."/>
        </authorList>
    </citation>
    <scope>NUCLEOTIDE SEQUENCE [LARGE SCALE GENOMIC DNA]</scope>
    <source>
        <strain evidence="2 4">ATCC 23090</strain>
    </source>
</reference>
<accession>A0A1K1M2G3</accession>
<dbReference type="STRING" id="1004.SAMN05661012_00331"/>
<dbReference type="AlphaFoldDB" id="A0A1K1M2G3"/>
<name>A0A1K1M2G3_9BACT</name>
<protein>
    <submittedName>
        <fullName evidence="1">Uncharacterized protein</fullName>
    </submittedName>
</protein>
<dbReference type="Proteomes" id="UP001326715">
    <property type="component" value="Chromosome"/>
</dbReference>
<sequence>MTSYPFIETFFKSVLEQSKGIQGRFHLCPRFGLEINSDQLESVINDDIKPVSGRKYPMALMMPPRSQGSFTGVFGEWETYRAVMFFLNTTYYTGNNQVKAPNPNTRTSTHSITEDWHDMKRCAVNFLRVLDRIQRQKGLTTYVFRLSTTQQSMIDPVSSIGSDRVSGVRLDFQFSLMVGCDIEDYTTEGISSITVPVADPHPEHKL</sequence>
<dbReference type="OrthoDB" id="668965at2"/>
<evidence type="ECO:0000313" key="2">
    <source>
        <dbReference type="EMBL" id="WQG89638.1"/>
    </source>
</evidence>
<keyword evidence="4" id="KW-1185">Reference proteome</keyword>
<dbReference type="RefSeq" id="WP_072356863.1">
    <property type="nucleotide sequence ID" value="NZ_CP139972.1"/>
</dbReference>
<reference evidence="1 3" key="1">
    <citation type="submission" date="2016-11" db="EMBL/GenBank/DDBJ databases">
        <authorList>
            <person name="Jaros S."/>
            <person name="Januszkiewicz K."/>
            <person name="Wedrychowicz H."/>
        </authorList>
    </citation>
    <scope>NUCLEOTIDE SEQUENCE [LARGE SCALE GENOMIC DNA]</scope>
    <source>
        <strain evidence="1 3">DSM 784</strain>
    </source>
</reference>
<dbReference type="EMBL" id="FPIZ01000001">
    <property type="protein sequence ID" value="SFW16126.1"/>
    <property type="molecule type" value="Genomic_DNA"/>
</dbReference>